<feature type="region of interest" description="Disordered" evidence="1">
    <location>
        <begin position="153"/>
        <end position="172"/>
    </location>
</feature>
<gene>
    <name evidence="2" type="ORF">DEO72_LG7g1705</name>
</gene>
<organism evidence="2 3">
    <name type="scientific">Vigna unguiculata</name>
    <name type="common">Cowpea</name>
    <dbReference type="NCBI Taxonomy" id="3917"/>
    <lineage>
        <taxon>Eukaryota</taxon>
        <taxon>Viridiplantae</taxon>
        <taxon>Streptophyta</taxon>
        <taxon>Embryophyta</taxon>
        <taxon>Tracheophyta</taxon>
        <taxon>Spermatophyta</taxon>
        <taxon>Magnoliopsida</taxon>
        <taxon>eudicotyledons</taxon>
        <taxon>Gunneridae</taxon>
        <taxon>Pentapetalae</taxon>
        <taxon>rosids</taxon>
        <taxon>fabids</taxon>
        <taxon>Fabales</taxon>
        <taxon>Fabaceae</taxon>
        <taxon>Papilionoideae</taxon>
        <taxon>50 kb inversion clade</taxon>
        <taxon>NPAAA clade</taxon>
        <taxon>indigoferoid/millettioid clade</taxon>
        <taxon>Phaseoleae</taxon>
        <taxon>Vigna</taxon>
    </lineage>
</organism>
<evidence type="ECO:0000256" key="1">
    <source>
        <dbReference type="SAM" id="MobiDB-lite"/>
    </source>
</evidence>
<accession>A0A4D6MKX6</accession>
<dbReference type="Proteomes" id="UP000501690">
    <property type="component" value="Linkage Group LG7"/>
</dbReference>
<sequence length="191" mass="19863">MPASYTHGGDGANSHSQGVNLTVDDGGRERWSDSVTIGSGNGTATSLVRWEVAGCPFSVGLKEALLGLGSLLFTLALKLTSPHITLKSVSGAAGSVSFNCRSLILAFSRRTVTRSDTLAQARLVETGQVHTRALVLAESSRLSEVISRLGEEGSPKRELANSTNPPVGSLASAGACRLSERPLSLERGSMA</sequence>
<keyword evidence="3" id="KW-1185">Reference proteome</keyword>
<reference evidence="2 3" key="1">
    <citation type="submission" date="2019-04" db="EMBL/GenBank/DDBJ databases">
        <title>An improved genome assembly and genetic linkage map for asparagus bean, Vigna unguiculata ssp. sesquipedialis.</title>
        <authorList>
            <person name="Xia Q."/>
            <person name="Zhang R."/>
            <person name="Dong Y."/>
        </authorList>
    </citation>
    <scope>NUCLEOTIDE SEQUENCE [LARGE SCALE GENOMIC DNA]</scope>
    <source>
        <tissue evidence="2">Leaf</tissue>
    </source>
</reference>
<dbReference type="AlphaFoldDB" id="A0A4D6MKX6"/>
<evidence type="ECO:0000313" key="2">
    <source>
        <dbReference type="EMBL" id="QCE00415.1"/>
    </source>
</evidence>
<evidence type="ECO:0000313" key="3">
    <source>
        <dbReference type="Proteomes" id="UP000501690"/>
    </source>
</evidence>
<proteinExistence type="predicted"/>
<name>A0A4D6MKX6_VIGUN</name>
<feature type="region of interest" description="Disordered" evidence="1">
    <location>
        <begin position="1"/>
        <end position="23"/>
    </location>
</feature>
<dbReference type="EMBL" id="CP039351">
    <property type="protein sequence ID" value="QCE00415.1"/>
    <property type="molecule type" value="Genomic_DNA"/>
</dbReference>
<protein>
    <submittedName>
        <fullName evidence="2">Uncharacterized protein</fullName>
    </submittedName>
</protein>